<dbReference type="Proteomes" id="UP000306192">
    <property type="component" value="Unassembled WGS sequence"/>
</dbReference>
<dbReference type="RefSeq" id="WP_136640721.1">
    <property type="nucleotide sequence ID" value="NZ_QYRT01000004.1"/>
</dbReference>
<dbReference type="Gene3D" id="3.40.50.720">
    <property type="entry name" value="NAD(P)-binding Rossmann-like Domain"/>
    <property type="match status" value="1"/>
</dbReference>
<dbReference type="InterPro" id="IPR036291">
    <property type="entry name" value="NAD(P)-bd_dom_sf"/>
</dbReference>
<gene>
    <name evidence="6" type="ORF">D4765_02885</name>
</gene>
<keyword evidence="7" id="KW-1185">Reference proteome</keyword>
<evidence type="ECO:0000313" key="7">
    <source>
        <dbReference type="Proteomes" id="UP000306192"/>
    </source>
</evidence>
<dbReference type="PANTHER" id="PTHR43490:SF99">
    <property type="entry name" value="SHORT-CHAIN DEHYDROGENASE_REDUCTASE"/>
    <property type="match status" value="1"/>
</dbReference>
<comment type="caution">
    <text evidence="6">The sequence shown here is derived from an EMBL/GenBank/DDBJ whole genome shotgun (WGS) entry which is preliminary data.</text>
</comment>
<keyword evidence="2" id="KW-0521">NADP</keyword>
<dbReference type="PRINTS" id="PR00081">
    <property type="entry name" value="GDHRDH"/>
</dbReference>
<dbReference type="AlphaFoldDB" id="A0A4T2CCD0"/>
<dbReference type="EMBL" id="QYRT01000004">
    <property type="protein sequence ID" value="TIH40088.1"/>
    <property type="molecule type" value="Genomic_DNA"/>
</dbReference>
<dbReference type="PRINTS" id="PR00080">
    <property type="entry name" value="SDRFAMILY"/>
</dbReference>
<dbReference type="Pfam" id="PF00106">
    <property type="entry name" value="adh_short"/>
    <property type="match status" value="1"/>
</dbReference>
<evidence type="ECO:0000256" key="2">
    <source>
        <dbReference type="ARBA" id="ARBA00022857"/>
    </source>
</evidence>
<protein>
    <submittedName>
        <fullName evidence="6">SDR family NAD(P)-dependent oxidoreductase</fullName>
    </submittedName>
</protein>
<dbReference type="InterPro" id="IPR002347">
    <property type="entry name" value="SDR_fam"/>
</dbReference>
<dbReference type="SUPFAM" id="SSF51735">
    <property type="entry name" value="NAD(P)-binding Rossmann-fold domains"/>
    <property type="match status" value="1"/>
</dbReference>
<evidence type="ECO:0000256" key="3">
    <source>
        <dbReference type="ARBA" id="ARBA00023002"/>
    </source>
</evidence>
<dbReference type="OrthoDB" id="9781117at2"/>
<dbReference type="PANTHER" id="PTHR43490">
    <property type="entry name" value="(+)-NEOMENTHOL DEHYDROGENASE"/>
    <property type="match status" value="1"/>
</dbReference>
<evidence type="ECO:0000256" key="4">
    <source>
        <dbReference type="RuleBase" id="RU000363"/>
    </source>
</evidence>
<reference evidence="6 7" key="1">
    <citation type="journal article" date="2019" name="Microorganisms">
        <title>Systematic Affiliation and Genome Analysis of Subtercola vilae DB165(T) with Particular Emphasis on Cold Adaptation of an Isolate from a High-Altitude Cold Volcano Lake.</title>
        <authorList>
            <person name="Villalobos A.S."/>
            <person name="Wiese J."/>
            <person name="Imhoff J.F."/>
            <person name="Dorador C."/>
            <person name="Keller A."/>
            <person name="Hentschel U."/>
        </authorList>
    </citation>
    <scope>NUCLEOTIDE SEQUENCE [LARGE SCALE GENOMIC DNA]</scope>
    <source>
        <strain evidence="6 7">DB165</strain>
    </source>
</reference>
<feature type="compositionally biased region" description="Low complexity" evidence="5">
    <location>
        <begin position="11"/>
        <end position="33"/>
    </location>
</feature>
<name>A0A4T2CCD0_9MICO</name>
<feature type="region of interest" description="Disordered" evidence="5">
    <location>
        <begin position="1"/>
        <end position="33"/>
    </location>
</feature>
<evidence type="ECO:0000256" key="5">
    <source>
        <dbReference type="SAM" id="MobiDB-lite"/>
    </source>
</evidence>
<comment type="similarity">
    <text evidence="1 4">Belongs to the short-chain dehydrogenases/reductases (SDR) family.</text>
</comment>
<sequence length="259" mass="26452">MTTTPDAAAVPNATTARGATTTPGPTTAQHPTTLITGANKGLGYETARRLIAAGHTVWMGARDEARGRAAAEALGGRFVQLDVTSDASVAAAAETIGAAGGLDVLVNNAGITGPRRAIDELTAADAELVFGTNVVSIVRVTHAMLPLLRASDAPTIVNVSSGMGSFDAVLDPQRLESNIIAPLYQSSKSAVTMLTVQYAKAFPEMRINAADPGYTATDLNGNNGLQTVEEGTDAVVDLATRGGAGPTGTFMDRAGVARF</sequence>
<evidence type="ECO:0000256" key="1">
    <source>
        <dbReference type="ARBA" id="ARBA00006484"/>
    </source>
</evidence>
<dbReference type="GO" id="GO:0016491">
    <property type="term" value="F:oxidoreductase activity"/>
    <property type="evidence" value="ECO:0007669"/>
    <property type="project" value="UniProtKB-KW"/>
</dbReference>
<evidence type="ECO:0000313" key="6">
    <source>
        <dbReference type="EMBL" id="TIH40088.1"/>
    </source>
</evidence>
<proteinExistence type="inferred from homology"/>
<accession>A0A4T2CCD0</accession>
<organism evidence="6 7">
    <name type="scientific">Subtercola vilae</name>
    <dbReference type="NCBI Taxonomy" id="2056433"/>
    <lineage>
        <taxon>Bacteria</taxon>
        <taxon>Bacillati</taxon>
        <taxon>Actinomycetota</taxon>
        <taxon>Actinomycetes</taxon>
        <taxon>Micrococcales</taxon>
        <taxon>Microbacteriaceae</taxon>
        <taxon>Subtercola</taxon>
    </lineage>
</organism>
<keyword evidence="3" id="KW-0560">Oxidoreductase</keyword>